<keyword evidence="8" id="KW-0671">Queuosine biosynthesis</keyword>
<dbReference type="PROSITE" id="PS51918">
    <property type="entry name" value="RADICAL_SAM"/>
    <property type="match status" value="1"/>
</dbReference>
<keyword evidence="6 8" id="KW-0411">Iron-sulfur</keyword>
<dbReference type="GO" id="GO:0016829">
    <property type="term" value="F:lyase activity"/>
    <property type="evidence" value="ECO:0007669"/>
    <property type="project" value="UniProtKB-KW"/>
</dbReference>
<comment type="similarity">
    <text evidence="8">Belongs to the radical SAM superfamily. 7-carboxy-7-deazaguanine synthase family.</text>
</comment>
<dbReference type="PIRSF" id="PIRSF000370">
    <property type="entry name" value="QueE"/>
    <property type="match status" value="1"/>
</dbReference>
<sequence>MSQIATHTITNTKDGDHTIAISEIFGPTIQGEGALIGVPTVFVRTGGCDFRCSWCDTLYAVEPRFKADWTPMSAAQVMAEVKCLSGEQPLLVTLSGGNPALQPLTELLALGQNQGYTFAIETQGSKVQPWFAQLDHLTLSPKPPSAGMPFNGARFADCLAAAGIHTQVSLKLVISDEADYQWARQMAKAYPQLPLTLQPCNPAPATPEQPNIETDIEALNARLRWLVDKVTADRWFTARVLPQLHVLIWNNERGV</sequence>
<name>A0ABW3KEX1_9GAMM</name>
<dbReference type="InterPro" id="IPR017742">
    <property type="entry name" value="Deazaguanine_synth"/>
</dbReference>
<feature type="domain" description="Radical SAM core" evidence="9">
    <location>
        <begin position="35"/>
        <end position="251"/>
    </location>
</feature>
<feature type="binding site" evidence="8">
    <location>
        <position position="55"/>
    </location>
    <ligand>
        <name>[4Fe-4S] cluster</name>
        <dbReference type="ChEBI" id="CHEBI:49883"/>
        <note>4Fe-4S-S-AdoMet</note>
    </ligand>
</feature>
<feature type="binding site" evidence="8">
    <location>
        <position position="44"/>
    </location>
    <ligand>
        <name>substrate</name>
    </ligand>
</feature>
<feature type="binding site" evidence="8">
    <location>
        <position position="95"/>
    </location>
    <ligand>
        <name>substrate</name>
    </ligand>
</feature>
<comment type="pathway">
    <text evidence="8">Purine metabolism; 7-cyano-7-deazaguanine biosynthesis.</text>
</comment>
<dbReference type="SFLD" id="SFLDF00357">
    <property type="entry name" value="ExsD-like"/>
    <property type="match status" value="1"/>
</dbReference>
<gene>
    <name evidence="8 10" type="primary">queE</name>
    <name evidence="10" type="ORF">ACFQ1C_04230</name>
</gene>
<evidence type="ECO:0000256" key="4">
    <source>
        <dbReference type="ARBA" id="ARBA00022842"/>
    </source>
</evidence>
<dbReference type="Gene3D" id="3.20.20.70">
    <property type="entry name" value="Aldolase class I"/>
    <property type="match status" value="1"/>
</dbReference>
<reference evidence="11" key="1">
    <citation type="journal article" date="2019" name="Int. J. Syst. Evol. Microbiol.">
        <title>The Global Catalogue of Microorganisms (GCM) 10K type strain sequencing project: providing services to taxonomists for standard genome sequencing and annotation.</title>
        <authorList>
            <consortium name="The Broad Institute Genomics Platform"/>
            <consortium name="The Broad Institute Genome Sequencing Center for Infectious Disease"/>
            <person name="Wu L."/>
            <person name="Ma J."/>
        </authorList>
    </citation>
    <scope>NUCLEOTIDE SEQUENCE [LARGE SCALE GENOMIC DNA]</scope>
    <source>
        <strain evidence="11">CCUG 60525</strain>
    </source>
</reference>
<dbReference type="Proteomes" id="UP001597048">
    <property type="component" value="Unassembled WGS sequence"/>
</dbReference>
<feature type="binding site" evidence="8">
    <location>
        <position position="57"/>
    </location>
    <ligand>
        <name>Mg(2+)</name>
        <dbReference type="ChEBI" id="CHEBI:18420"/>
    </ligand>
</feature>
<evidence type="ECO:0000256" key="6">
    <source>
        <dbReference type="ARBA" id="ARBA00023014"/>
    </source>
</evidence>
<evidence type="ECO:0000256" key="3">
    <source>
        <dbReference type="ARBA" id="ARBA00022723"/>
    </source>
</evidence>
<proteinExistence type="inferred from homology"/>
<keyword evidence="11" id="KW-1185">Reference proteome</keyword>
<feature type="binding site" evidence="8">
    <location>
        <begin position="29"/>
        <end position="31"/>
    </location>
    <ligand>
        <name>substrate</name>
    </ligand>
</feature>
<evidence type="ECO:0000256" key="8">
    <source>
        <dbReference type="HAMAP-Rule" id="MF_00917"/>
    </source>
</evidence>
<evidence type="ECO:0000256" key="7">
    <source>
        <dbReference type="ARBA" id="ARBA00023239"/>
    </source>
</evidence>
<evidence type="ECO:0000259" key="9">
    <source>
        <dbReference type="PROSITE" id="PS51918"/>
    </source>
</evidence>
<keyword evidence="3 8" id="KW-0479">Metal-binding</keyword>
<keyword evidence="7 8" id="KW-0456">Lyase</keyword>
<dbReference type="InterPro" id="IPR013785">
    <property type="entry name" value="Aldolase_TIM"/>
</dbReference>
<protein>
    <recommendedName>
        <fullName evidence="8">7-carboxy-7-deazaguanine synthase</fullName>
        <shortName evidence="8">CDG synthase</shortName>
        <ecNumber evidence="8">4.3.99.3</ecNumber>
    </recommendedName>
    <alternativeName>
        <fullName evidence="8">Queuosine biosynthesis protein QueE</fullName>
    </alternativeName>
</protein>
<dbReference type="PANTHER" id="PTHR42836">
    <property type="entry name" value="7-CARBOXY-7-DEAZAGUANINE SYNTHASE"/>
    <property type="match status" value="1"/>
</dbReference>
<comment type="catalytic activity">
    <reaction evidence="8">
        <text>6-carboxy-5,6,7,8-tetrahydropterin + H(+) = 7-carboxy-7-carbaguanine + NH4(+)</text>
        <dbReference type="Rhea" id="RHEA:27974"/>
        <dbReference type="ChEBI" id="CHEBI:15378"/>
        <dbReference type="ChEBI" id="CHEBI:28938"/>
        <dbReference type="ChEBI" id="CHEBI:61032"/>
        <dbReference type="ChEBI" id="CHEBI:61036"/>
        <dbReference type="EC" id="4.3.99.3"/>
    </reaction>
</comment>
<dbReference type="SUPFAM" id="SSF102114">
    <property type="entry name" value="Radical SAM enzymes"/>
    <property type="match status" value="1"/>
</dbReference>
<accession>A0ABW3KEX1</accession>
<evidence type="ECO:0000256" key="1">
    <source>
        <dbReference type="ARBA" id="ARBA00022485"/>
    </source>
</evidence>
<dbReference type="NCBIfam" id="TIGR03365">
    <property type="entry name" value="Bsubt_queE"/>
    <property type="match status" value="1"/>
</dbReference>
<keyword evidence="5 8" id="KW-0408">Iron</keyword>
<evidence type="ECO:0000313" key="10">
    <source>
        <dbReference type="EMBL" id="MFD1007365.1"/>
    </source>
</evidence>
<evidence type="ECO:0000256" key="5">
    <source>
        <dbReference type="ARBA" id="ARBA00023004"/>
    </source>
</evidence>
<feature type="binding site" evidence="8">
    <location>
        <position position="52"/>
    </location>
    <ligand>
        <name>[4Fe-4S] cluster</name>
        <dbReference type="ChEBI" id="CHEBI:49883"/>
        <note>4Fe-4S-S-AdoMet</note>
    </ligand>
</feature>
<comment type="caution">
    <text evidence="8">Lacks conserved residue(s) required for the propagation of feature annotation.</text>
</comment>
<dbReference type="InterPro" id="IPR024924">
    <property type="entry name" value="7-CO-7-deazaguanine_synth-like"/>
</dbReference>
<evidence type="ECO:0000313" key="11">
    <source>
        <dbReference type="Proteomes" id="UP001597048"/>
    </source>
</evidence>
<feature type="binding site" evidence="8">
    <location>
        <position position="97"/>
    </location>
    <ligand>
        <name>S-adenosyl-L-methionine</name>
        <dbReference type="ChEBI" id="CHEBI:59789"/>
    </ligand>
</feature>
<evidence type="ECO:0000256" key="2">
    <source>
        <dbReference type="ARBA" id="ARBA00022691"/>
    </source>
</evidence>
<feature type="binding site" evidence="8">
    <location>
        <begin position="54"/>
        <end position="56"/>
    </location>
    <ligand>
        <name>S-adenosyl-L-methionine</name>
        <dbReference type="ChEBI" id="CHEBI:59789"/>
    </ligand>
</feature>
<organism evidence="10 11">
    <name type="scientific">Oceanisphaera ostreae</name>
    <dbReference type="NCBI Taxonomy" id="914151"/>
    <lineage>
        <taxon>Bacteria</taxon>
        <taxon>Pseudomonadati</taxon>
        <taxon>Pseudomonadota</taxon>
        <taxon>Gammaproteobacteria</taxon>
        <taxon>Aeromonadales</taxon>
        <taxon>Aeromonadaceae</taxon>
        <taxon>Oceanisphaera</taxon>
    </lineage>
</organism>
<comment type="caution">
    <text evidence="10">The sequence shown here is derived from an EMBL/GenBank/DDBJ whole genome shotgun (WGS) entry which is preliminary data.</text>
</comment>
<comment type="subunit">
    <text evidence="8">Homodimer.</text>
</comment>
<dbReference type="PANTHER" id="PTHR42836:SF1">
    <property type="entry name" value="7-CARBOXY-7-DEAZAGUANINE SYNTHASE"/>
    <property type="match status" value="1"/>
</dbReference>
<feature type="binding site" evidence="8">
    <location>
        <position position="48"/>
    </location>
    <ligand>
        <name>[4Fe-4S] cluster</name>
        <dbReference type="ChEBI" id="CHEBI:49883"/>
        <note>4Fe-4S-S-AdoMet</note>
    </ligand>
</feature>
<comment type="cofactor">
    <cofactor evidence="8">
        <name>S-adenosyl-L-methionine</name>
        <dbReference type="ChEBI" id="CHEBI:59789"/>
    </cofactor>
    <text evidence="8">Binds 1 S-adenosyl-L-methionine per subunit.</text>
</comment>
<dbReference type="EMBL" id="JBHTJS010000011">
    <property type="protein sequence ID" value="MFD1007365.1"/>
    <property type="molecule type" value="Genomic_DNA"/>
</dbReference>
<comment type="cofactor">
    <cofactor evidence="8">
        <name>Mg(2+)</name>
        <dbReference type="ChEBI" id="CHEBI:18420"/>
    </cofactor>
</comment>
<dbReference type="RefSeq" id="WP_379557289.1">
    <property type="nucleotide sequence ID" value="NZ_JBHTJS010000011.1"/>
</dbReference>
<feature type="binding site" evidence="8">
    <location>
        <begin position="140"/>
        <end position="142"/>
    </location>
    <ligand>
        <name>S-adenosyl-L-methionine</name>
        <dbReference type="ChEBI" id="CHEBI:59789"/>
    </ligand>
</feature>
<comment type="cofactor">
    <cofactor evidence="8">
        <name>[4Fe-4S] cluster</name>
        <dbReference type="ChEBI" id="CHEBI:49883"/>
    </cofactor>
    <text evidence="8">Binds 1 [4Fe-4S] cluster. The cluster is coordinated with 3 cysteines and an exchangeable S-adenosyl-L-methionine.</text>
</comment>
<keyword evidence="1 8" id="KW-0004">4Fe-4S</keyword>
<dbReference type="SFLD" id="SFLDS00029">
    <property type="entry name" value="Radical_SAM"/>
    <property type="match status" value="1"/>
</dbReference>
<keyword evidence="2 8" id="KW-0949">S-adenosyl-L-methionine</keyword>
<dbReference type="HAMAP" id="MF_00917">
    <property type="entry name" value="QueE"/>
    <property type="match status" value="1"/>
</dbReference>
<dbReference type="InterPro" id="IPR007197">
    <property type="entry name" value="rSAM"/>
</dbReference>
<comment type="function">
    <text evidence="8">Catalyzes the complex heterocyclic radical-mediated conversion of 6-carboxy-5,6,7,8-tetrahydropterin (CPH4) to 7-carboxy-7-deazaguanine (CDG), a step common to the biosynthetic pathways of all 7-deazapurine-containing compounds.</text>
</comment>
<dbReference type="EC" id="4.3.99.3" evidence="8"/>
<dbReference type="InterPro" id="IPR058240">
    <property type="entry name" value="rSAM_sf"/>
</dbReference>
<keyword evidence="4 8" id="KW-0460">Magnesium</keyword>